<dbReference type="EMBL" id="MK072138">
    <property type="protein sequence ID" value="AYV79271.1"/>
    <property type="molecule type" value="Genomic_DNA"/>
</dbReference>
<dbReference type="InterPro" id="IPR001388">
    <property type="entry name" value="Synaptobrevin-like"/>
</dbReference>
<gene>
    <name evidence="3" type="ORF">Faunusvirus7_19</name>
</gene>
<keyword evidence="1" id="KW-0472">Membrane</keyword>
<dbReference type="PRINTS" id="PR00219">
    <property type="entry name" value="SYNAPTOBREVN"/>
</dbReference>
<dbReference type="Gene3D" id="1.20.5.110">
    <property type="match status" value="1"/>
</dbReference>
<keyword evidence="1" id="KW-1133">Transmembrane helix</keyword>
<proteinExistence type="predicted"/>
<evidence type="ECO:0000256" key="1">
    <source>
        <dbReference type="SAM" id="Phobius"/>
    </source>
</evidence>
<dbReference type="InterPro" id="IPR016444">
    <property type="entry name" value="Synaptobrevin/VAMP"/>
</dbReference>
<dbReference type="PANTHER" id="PTHR45701">
    <property type="entry name" value="SYNAPTOBREVIN FAMILY MEMBER"/>
    <property type="match status" value="1"/>
</dbReference>
<sequence>MSGKPTDKLLQINQQTQAVVEIMHQNITNAIERGEKLEEIDFKAQQLTIDADQFRRSATNLRRHFCLKNAKMIGIIVAIAIVLLLILIAVICGNGACHR</sequence>
<evidence type="ECO:0000259" key="2">
    <source>
        <dbReference type="PROSITE" id="PS50892"/>
    </source>
</evidence>
<dbReference type="InterPro" id="IPR042855">
    <property type="entry name" value="V_SNARE_CC"/>
</dbReference>
<dbReference type="GO" id="GO:0016020">
    <property type="term" value="C:membrane"/>
    <property type="evidence" value="ECO:0007669"/>
    <property type="project" value="InterPro"/>
</dbReference>
<name>A0A3G4ZZ38_9VIRU</name>
<dbReference type="GO" id="GO:0016192">
    <property type="term" value="P:vesicle-mediated transport"/>
    <property type="evidence" value="ECO:0007669"/>
    <property type="project" value="InterPro"/>
</dbReference>
<dbReference type="Pfam" id="PF00957">
    <property type="entry name" value="Synaptobrevin"/>
    <property type="match status" value="1"/>
</dbReference>
<dbReference type="SUPFAM" id="SSF58038">
    <property type="entry name" value="SNARE fusion complex"/>
    <property type="match status" value="1"/>
</dbReference>
<accession>A0A3G4ZZ38</accession>
<feature type="domain" description="V-SNARE coiled-coil homology" evidence="2">
    <location>
        <begin position="8"/>
        <end position="68"/>
    </location>
</feature>
<evidence type="ECO:0000313" key="3">
    <source>
        <dbReference type="EMBL" id="AYV79271.1"/>
    </source>
</evidence>
<protein>
    <submittedName>
        <fullName evidence="3">Vesicle-associated membrane protein 7</fullName>
    </submittedName>
</protein>
<dbReference type="PROSITE" id="PS50892">
    <property type="entry name" value="V_SNARE"/>
    <property type="match status" value="1"/>
</dbReference>
<keyword evidence="1" id="KW-0812">Transmembrane</keyword>
<reference evidence="3" key="1">
    <citation type="submission" date="2018-10" db="EMBL/GenBank/DDBJ databases">
        <title>Hidden diversity of soil giant viruses.</title>
        <authorList>
            <person name="Schulz F."/>
            <person name="Alteio L."/>
            <person name="Goudeau D."/>
            <person name="Ryan E.M."/>
            <person name="Malmstrom R.R."/>
            <person name="Blanchard J."/>
            <person name="Woyke T."/>
        </authorList>
    </citation>
    <scope>NUCLEOTIDE SEQUENCE</scope>
    <source>
        <strain evidence="3">FNV1</strain>
    </source>
</reference>
<organism evidence="3">
    <name type="scientific">Faunusvirus sp</name>
    <dbReference type="NCBI Taxonomy" id="2487766"/>
    <lineage>
        <taxon>Viruses</taxon>
        <taxon>Varidnaviria</taxon>
        <taxon>Bamfordvirae</taxon>
        <taxon>Nucleocytoviricota</taxon>
        <taxon>Megaviricetes</taxon>
        <taxon>Imitervirales</taxon>
        <taxon>Mimiviridae</taxon>
    </lineage>
</organism>
<feature type="transmembrane region" description="Helical" evidence="1">
    <location>
        <begin position="72"/>
        <end position="96"/>
    </location>
</feature>